<accession>A0ABU1ZFM4</accession>
<gene>
    <name evidence="1" type="ORF">J2X16_004797</name>
</gene>
<dbReference type="EMBL" id="JAVDXQ010000008">
    <property type="protein sequence ID" value="MDR7299427.1"/>
    <property type="molecule type" value="Genomic_DNA"/>
</dbReference>
<protein>
    <recommendedName>
        <fullName evidence="3">Response regulatory domain-containing protein</fullName>
    </recommendedName>
</protein>
<evidence type="ECO:0000313" key="2">
    <source>
        <dbReference type="Proteomes" id="UP001180536"/>
    </source>
</evidence>
<name>A0ABU1ZFM4_9BURK</name>
<organism evidence="1 2">
    <name type="scientific">Pelomonas aquatica</name>
    <dbReference type="NCBI Taxonomy" id="431058"/>
    <lineage>
        <taxon>Bacteria</taxon>
        <taxon>Pseudomonadati</taxon>
        <taxon>Pseudomonadota</taxon>
        <taxon>Betaproteobacteria</taxon>
        <taxon>Burkholderiales</taxon>
        <taxon>Sphaerotilaceae</taxon>
        <taxon>Roseateles</taxon>
    </lineage>
</organism>
<evidence type="ECO:0008006" key="3">
    <source>
        <dbReference type="Google" id="ProtNLM"/>
    </source>
</evidence>
<proteinExistence type="predicted"/>
<evidence type="ECO:0000313" key="1">
    <source>
        <dbReference type="EMBL" id="MDR7299427.1"/>
    </source>
</evidence>
<sequence length="41" mass="4469">MTGYSEQIRLAMAQGFTVLAKPTSAERLASVLQDALSTKKR</sequence>
<dbReference type="RefSeq" id="WP_255354531.1">
    <property type="nucleotide sequence ID" value="NZ_JAVDXQ010000008.1"/>
</dbReference>
<comment type="caution">
    <text evidence="1">The sequence shown here is derived from an EMBL/GenBank/DDBJ whole genome shotgun (WGS) entry which is preliminary data.</text>
</comment>
<dbReference type="Proteomes" id="UP001180536">
    <property type="component" value="Unassembled WGS sequence"/>
</dbReference>
<reference evidence="1 2" key="1">
    <citation type="submission" date="2023-07" db="EMBL/GenBank/DDBJ databases">
        <title>Sorghum-associated microbial communities from plants grown in Nebraska, USA.</title>
        <authorList>
            <person name="Schachtman D."/>
        </authorList>
    </citation>
    <scope>NUCLEOTIDE SEQUENCE [LARGE SCALE GENOMIC DNA]</scope>
    <source>
        <strain evidence="1 2">BE310</strain>
    </source>
</reference>
<keyword evidence="2" id="KW-1185">Reference proteome</keyword>